<feature type="domain" description="Glycosyltransferase 2-like" evidence="1">
    <location>
        <begin position="7"/>
        <end position="128"/>
    </location>
</feature>
<evidence type="ECO:0000313" key="2">
    <source>
        <dbReference type="EMBL" id="MDP1028789.1"/>
    </source>
</evidence>
<dbReference type="SUPFAM" id="SSF53448">
    <property type="entry name" value="Nucleotide-diphospho-sugar transferases"/>
    <property type="match status" value="1"/>
</dbReference>
<dbReference type="InterPro" id="IPR001173">
    <property type="entry name" value="Glyco_trans_2-like"/>
</dbReference>
<accession>A0ABT9EP93</accession>
<dbReference type="RefSeq" id="WP_305174500.1">
    <property type="nucleotide sequence ID" value="NZ_JAUUDS010000014.1"/>
</dbReference>
<name>A0ABT9EP93_9SPHN</name>
<dbReference type="GO" id="GO:0016757">
    <property type="term" value="F:glycosyltransferase activity"/>
    <property type="evidence" value="ECO:0007669"/>
    <property type="project" value="UniProtKB-KW"/>
</dbReference>
<dbReference type="InterPro" id="IPR050834">
    <property type="entry name" value="Glycosyltransf_2"/>
</dbReference>
<dbReference type="PANTHER" id="PTHR43685">
    <property type="entry name" value="GLYCOSYLTRANSFERASE"/>
    <property type="match status" value="1"/>
</dbReference>
<dbReference type="EC" id="2.4.-.-" evidence="2"/>
<gene>
    <name evidence="2" type="ORF">Q5H91_16320</name>
</gene>
<evidence type="ECO:0000313" key="3">
    <source>
        <dbReference type="Proteomes" id="UP001230685"/>
    </source>
</evidence>
<dbReference type="EMBL" id="JAUUDS010000014">
    <property type="protein sequence ID" value="MDP1028789.1"/>
    <property type="molecule type" value="Genomic_DNA"/>
</dbReference>
<keyword evidence="2" id="KW-0808">Transferase</keyword>
<proteinExistence type="predicted"/>
<comment type="caution">
    <text evidence="2">The sequence shown here is derived from an EMBL/GenBank/DDBJ whole genome shotgun (WGS) entry which is preliminary data.</text>
</comment>
<sequence>MPPEFVVYLPVRNGGHHVDLAIGSVLAQSHARWRLVILENASTDGTPERLARWDDPRISIVPADRPLSMYENWHRAHDLMGQEDPATLVTILGHDDVFHPDFLTDIAGLVRDHPDASLYHTLFDMIDENDGRIRPCRPVPERESWMSMLGSMLWYLRDSFGTGYVFRAGDYRRVGGIPDLPMLLFSDWLVFVRLARLSYKVSTLSNRFSYRRHLASTSGTPSREKHAAHLVGMWHFIRLVRTEFAEFATTDAGRAGIAALLARELSLLTVPIIRRNFSAENRVKLDELLAIYDEAADGVPASTLVGQPYRPARVFVTIRRFNAAQEYLRYHWWGRFRR</sequence>
<dbReference type="PANTHER" id="PTHR43685:SF2">
    <property type="entry name" value="GLYCOSYLTRANSFERASE 2-LIKE DOMAIN-CONTAINING PROTEIN"/>
    <property type="match status" value="1"/>
</dbReference>
<dbReference type="Gene3D" id="3.90.550.10">
    <property type="entry name" value="Spore Coat Polysaccharide Biosynthesis Protein SpsA, Chain A"/>
    <property type="match status" value="1"/>
</dbReference>
<keyword evidence="2" id="KW-0328">Glycosyltransferase</keyword>
<dbReference type="Proteomes" id="UP001230685">
    <property type="component" value="Unassembled WGS sequence"/>
</dbReference>
<evidence type="ECO:0000259" key="1">
    <source>
        <dbReference type="Pfam" id="PF00535"/>
    </source>
</evidence>
<dbReference type="Pfam" id="PF00535">
    <property type="entry name" value="Glycos_transf_2"/>
    <property type="match status" value="1"/>
</dbReference>
<organism evidence="2 3">
    <name type="scientific">Sphingomonas aurea</name>
    <dbReference type="NCBI Taxonomy" id="3063994"/>
    <lineage>
        <taxon>Bacteria</taxon>
        <taxon>Pseudomonadati</taxon>
        <taxon>Pseudomonadota</taxon>
        <taxon>Alphaproteobacteria</taxon>
        <taxon>Sphingomonadales</taxon>
        <taxon>Sphingomonadaceae</taxon>
        <taxon>Sphingomonas</taxon>
    </lineage>
</organism>
<keyword evidence="3" id="KW-1185">Reference proteome</keyword>
<reference evidence="2 3" key="1">
    <citation type="submission" date="2023-07" db="EMBL/GenBank/DDBJ databases">
        <authorList>
            <person name="Kim M.K."/>
        </authorList>
    </citation>
    <scope>NUCLEOTIDE SEQUENCE [LARGE SCALE GENOMIC DNA]</scope>
    <source>
        <strain evidence="2 3">KR1UV-12</strain>
    </source>
</reference>
<protein>
    <submittedName>
        <fullName evidence="2">Glycosyltransferase</fullName>
        <ecNumber evidence="2">2.4.-.-</ecNumber>
    </submittedName>
</protein>
<dbReference type="InterPro" id="IPR029044">
    <property type="entry name" value="Nucleotide-diphossugar_trans"/>
</dbReference>